<sequence length="74" mass="8613">MRLEEIWERWIRSRTIDPASEIQYESKWRLHVGPTFGKRMVKSILPSEIAVWLTELMGRALDRSGCVPGAERVS</sequence>
<evidence type="ECO:0000313" key="3">
    <source>
        <dbReference type="EMBL" id="GAA1712268.1"/>
    </source>
</evidence>
<feature type="domain" description="Integrase SAM-like N-terminal" evidence="2">
    <location>
        <begin position="4"/>
        <end position="57"/>
    </location>
</feature>
<dbReference type="Gene3D" id="1.10.150.130">
    <property type="match status" value="1"/>
</dbReference>
<comment type="caution">
    <text evidence="3">The sequence shown here is derived from an EMBL/GenBank/DDBJ whole genome shotgun (WGS) entry which is preliminary data.</text>
</comment>
<organism evidence="3 4">
    <name type="scientific">Kribbella yunnanensis</name>
    <dbReference type="NCBI Taxonomy" id="190194"/>
    <lineage>
        <taxon>Bacteria</taxon>
        <taxon>Bacillati</taxon>
        <taxon>Actinomycetota</taxon>
        <taxon>Actinomycetes</taxon>
        <taxon>Propionibacteriales</taxon>
        <taxon>Kribbellaceae</taxon>
        <taxon>Kribbella</taxon>
    </lineage>
</organism>
<protein>
    <recommendedName>
        <fullName evidence="2">Integrase SAM-like N-terminal domain-containing protein</fullName>
    </recommendedName>
</protein>
<dbReference type="InterPro" id="IPR010998">
    <property type="entry name" value="Integrase_recombinase_N"/>
</dbReference>
<dbReference type="InterPro" id="IPR004107">
    <property type="entry name" value="Integrase_SAM-like_N"/>
</dbReference>
<dbReference type="EMBL" id="BAAANF010000023">
    <property type="protein sequence ID" value="GAA1712268.1"/>
    <property type="molecule type" value="Genomic_DNA"/>
</dbReference>
<gene>
    <name evidence="3" type="ORF">GCM10009745_70510</name>
</gene>
<keyword evidence="4" id="KW-1185">Reference proteome</keyword>
<dbReference type="Proteomes" id="UP001500280">
    <property type="component" value="Unassembled WGS sequence"/>
</dbReference>
<evidence type="ECO:0000313" key="4">
    <source>
        <dbReference type="Proteomes" id="UP001500280"/>
    </source>
</evidence>
<dbReference type="SUPFAM" id="SSF56349">
    <property type="entry name" value="DNA breaking-rejoining enzymes"/>
    <property type="match status" value="1"/>
</dbReference>
<name>A0ABP4UYI9_9ACTN</name>
<dbReference type="InterPro" id="IPR011010">
    <property type="entry name" value="DNA_brk_join_enz"/>
</dbReference>
<evidence type="ECO:0000256" key="1">
    <source>
        <dbReference type="ARBA" id="ARBA00023125"/>
    </source>
</evidence>
<dbReference type="Pfam" id="PF14659">
    <property type="entry name" value="Phage_int_SAM_3"/>
    <property type="match status" value="1"/>
</dbReference>
<keyword evidence="1" id="KW-0238">DNA-binding</keyword>
<evidence type="ECO:0000259" key="2">
    <source>
        <dbReference type="Pfam" id="PF14659"/>
    </source>
</evidence>
<proteinExistence type="predicted"/>
<reference evidence="4" key="1">
    <citation type="journal article" date="2019" name="Int. J. Syst. Evol. Microbiol.">
        <title>The Global Catalogue of Microorganisms (GCM) 10K type strain sequencing project: providing services to taxonomists for standard genome sequencing and annotation.</title>
        <authorList>
            <consortium name="The Broad Institute Genomics Platform"/>
            <consortium name="The Broad Institute Genome Sequencing Center for Infectious Disease"/>
            <person name="Wu L."/>
            <person name="Ma J."/>
        </authorList>
    </citation>
    <scope>NUCLEOTIDE SEQUENCE [LARGE SCALE GENOMIC DNA]</scope>
    <source>
        <strain evidence="4">JCM 14307</strain>
    </source>
</reference>
<accession>A0ABP4UYI9</accession>